<evidence type="ECO:0000313" key="3">
    <source>
        <dbReference type="Proteomes" id="UP000440224"/>
    </source>
</evidence>
<dbReference type="GO" id="GO:0003677">
    <property type="term" value="F:DNA binding"/>
    <property type="evidence" value="ECO:0007669"/>
    <property type="project" value="InterPro"/>
</dbReference>
<dbReference type="Proteomes" id="UP000440224">
    <property type="component" value="Unassembled WGS sequence"/>
</dbReference>
<dbReference type="SUPFAM" id="SSF46955">
    <property type="entry name" value="Putative DNA-binding domain"/>
    <property type="match status" value="1"/>
</dbReference>
<dbReference type="InterPro" id="IPR010093">
    <property type="entry name" value="SinI_DNA-bd"/>
</dbReference>
<sequence length="62" mass="7083">MLLTPDEVAALLRTTRKAVYAMAERGALPGVVRLGRRVLFHRDNLLSWLDERRAPSPGRTRR</sequence>
<comment type="caution">
    <text evidence="2">The sequence shown here is derived from an EMBL/GenBank/DDBJ whole genome shotgun (WGS) entry which is preliminary data.</text>
</comment>
<evidence type="ECO:0000259" key="1">
    <source>
        <dbReference type="Pfam" id="PF12728"/>
    </source>
</evidence>
<gene>
    <name evidence="2" type="ORF">GF068_40915</name>
</gene>
<evidence type="ECO:0000313" key="2">
    <source>
        <dbReference type="EMBL" id="MRG98230.1"/>
    </source>
</evidence>
<reference evidence="2 3" key="1">
    <citation type="submission" date="2019-10" db="EMBL/GenBank/DDBJ databases">
        <title>A soil myxobacterium in the family Polyangiaceae.</title>
        <authorList>
            <person name="Li Y."/>
            <person name="Wang J."/>
        </authorList>
    </citation>
    <scope>NUCLEOTIDE SEQUENCE [LARGE SCALE GENOMIC DNA]</scope>
    <source>
        <strain evidence="2 3">DSM 14734</strain>
    </source>
</reference>
<accession>A0A6N7Q5R5</accession>
<dbReference type="OrthoDB" id="515428at2"/>
<organism evidence="2 3">
    <name type="scientific">Polyangium spumosum</name>
    <dbReference type="NCBI Taxonomy" id="889282"/>
    <lineage>
        <taxon>Bacteria</taxon>
        <taxon>Pseudomonadati</taxon>
        <taxon>Myxococcota</taxon>
        <taxon>Polyangia</taxon>
        <taxon>Polyangiales</taxon>
        <taxon>Polyangiaceae</taxon>
        <taxon>Polyangium</taxon>
    </lineage>
</organism>
<feature type="domain" description="Helix-turn-helix" evidence="1">
    <location>
        <begin position="2"/>
        <end position="53"/>
    </location>
</feature>
<name>A0A6N7Q5R5_9BACT</name>
<dbReference type="AlphaFoldDB" id="A0A6N7Q5R5"/>
<proteinExistence type="predicted"/>
<dbReference type="InterPro" id="IPR009061">
    <property type="entry name" value="DNA-bd_dom_put_sf"/>
</dbReference>
<protein>
    <submittedName>
        <fullName evidence="2">Helix-turn-helix domain-containing protein</fullName>
    </submittedName>
</protein>
<dbReference type="NCBIfam" id="TIGR01764">
    <property type="entry name" value="excise"/>
    <property type="match status" value="1"/>
</dbReference>
<dbReference type="InterPro" id="IPR041657">
    <property type="entry name" value="HTH_17"/>
</dbReference>
<dbReference type="EMBL" id="WJIE01000027">
    <property type="protein sequence ID" value="MRG98230.1"/>
    <property type="molecule type" value="Genomic_DNA"/>
</dbReference>
<keyword evidence="3" id="KW-1185">Reference proteome</keyword>
<dbReference type="Pfam" id="PF12728">
    <property type="entry name" value="HTH_17"/>
    <property type="match status" value="1"/>
</dbReference>